<evidence type="ECO:0000313" key="3">
    <source>
        <dbReference type="EnsemblMetazoa" id="ENSAATROPP004445"/>
    </source>
</evidence>
<protein>
    <submittedName>
        <fullName evidence="3">Uncharacterized protein</fullName>
    </submittedName>
</protein>
<evidence type="ECO:0000256" key="1">
    <source>
        <dbReference type="SAM" id="MobiDB-lite"/>
    </source>
</evidence>
<organism evidence="3 4">
    <name type="scientific">Anopheles atroparvus</name>
    <name type="common">European mosquito</name>
    <dbReference type="NCBI Taxonomy" id="41427"/>
    <lineage>
        <taxon>Eukaryota</taxon>
        <taxon>Metazoa</taxon>
        <taxon>Ecdysozoa</taxon>
        <taxon>Arthropoda</taxon>
        <taxon>Hexapoda</taxon>
        <taxon>Insecta</taxon>
        <taxon>Pterygota</taxon>
        <taxon>Neoptera</taxon>
        <taxon>Endopterygota</taxon>
        <taxon>Diptera</taxon>
        <taxon>Nematocera</taxon>
        <taxon>Culicoidea</taxon>
        <taxon>Culicidae</taxon>
        <taxon>Anophelinae</taxon>
        <taxon>Anopheles</taxon>
    </lineage>
</organism>
<keyword evidence="4" id="KW-1185">Reference proteome</keyword>
<name>A0AAG5D0C1_ANOAO</name>
<feature type="compositionally biased region" description="Low complexity" evidence="1">
    <location>
        <begin position="245"/>
        <end position="270"/>
    </location>
</feature>
<evidence type="ECO:0000313" key="4">
    <source>
        <dbReference type="Proteomes" id="UP000075880"/>
    </source>
</evidence>
<feature type="compositionally biased region" description="Acidic residues" evidence="1">
    <location>
        <begin position="287"/>
        <end position="300"/>
    </location>
</feature>
<feature type="compositionally biased region" description="Low complexity" evidence="1">
    <location>
        <begin position="194"/>
        <end position="212"/>
    </location>
</feature>
<feature type="signal peptide" evidence="2">
    <location>
        <begin position="1"/>
        <end position="29"/>
    </location>
</feature>
<dbReference type="AlphaFoldDB" id="A0AAG5D0C1"/>
<accession>A0AAG5D0C1</accession>
<proteinExistence type="predicted"/>
<reference evidence="3" key="1">
    <citation type="submission" date="2024-04" db="UniProtKB">
        <authorList>
            <consortium name="EnsemblMetazoa"/>
        </authorList>
    </citation>
    <scope>IDENTIFICATION</scope>
    <source>
        <strain evidence="3">EBRO</strain>
    </source>
</reference>
<feature type="chain" id="PRO_5042509678" evidence="2">
    <location>
        <begin position="30"/>
        <end position="315"/>
    </location>
</feature>
<dbReference type="Proteomes" id="UP000075880">
    <property type="component" value="Unassembled WGS sequence"/>
</dbReference>
<keyword evidence="2" id="KW-0732">Signal</keyword>
<dbReference type="EnsemblMetazoa" id="ENSAATROPT004639">
    <property type="protein sequence ID" value="ENSAATROPP004445"/>
    <property type="gene ID" value="ENSAATROPG003692"/>
</dbReference>
<evidence type="ECO:0000256" key="2">
    <source>
        <dbReference type="SAM" id="SignalP"/>
    </source>
</evidence>
<feature type="region of interest" description="Disordered" evidence="1">
    <location>
        <begin position="194"/>
        <end position="308"/>
    </location>
</feature>
<sequence>MIENSMKLRVAISCWLLIFCWVLPHHVDGASQHSETIDGILRSVAAVRAQLEPVLRNRVVQRTTFLPPVARVEPDGVGANRRTPGLLQFIRGASRKQPTSTTTVASVSVTIPSEAIVDVTQPAAPETTTMRSRPTTSGRRRIKTKRPTEVRLNTTRRPVNTEPNEDELRANPLGLIIPSSDQVNFFQQQWQRQPYLRPSKPSPTFTSTTSPPQGVDFYFPRDSEEDQGQVPGLGAFSPVTRFGMTTAATTRSSTVKTSTSTPVTSASTGTKSMVTSTSPTPKITIEPVEEETTEPPEEEGLGNRIDQKVLLSLLG</sequence>